<reference evidence="2 3" key="1">
    <citation type="submission" date="2021-08" db="EMBL/GenBank/DDBJ databases">
        <title>Complete genome sequence of Leptospira kobayashii strain E30.</title>
        <authorList>
            <person name="Nakao R."/>
            <person name="Nakamura S."/>
            <person name="Masuzawa T."/>
            <person name="Koizumi N."/>
        </authorList>
    </citation>
    <scope>NUCLEOTIDE SEQUENCE [LARGE SCALE GENOMIC DNA]</scope>
    <source>
        <strain evidence="2 3">E30</strain>
    </source>
</reference>
<gene>
    <name evidence="2" type="ORF">LPTSP3_g25670</name>
</gene>
<dbReference type="InterPro" id="IPR025597">
    <property type="entry name" value="DUF4345"/>
</dbReference>
<accession>A0ABN6KHV5</accession>
<dbReference type="RefSeq" id="WP_109020240.1">
    <property type="nucleotide sequence ID" value="NZ_AP025028.1"/>
</dbReference>
<proteinExistence type="predicted"/>
<organism evidence="2 3">
    <name type="scientific">Leptospira kobayashii</name>
    <dbReference type="NCBI Taxonomy" id="1917830"/>
    <lineage>
        <taxon>Bacteria</taxon>
        <taxon>Pseudomonadati</taxon>
        <taxon>Spirochaetota</taxon>
        <taxon>Spirochaetia</taxon>
        <taxon>Leptospirales</taxon>
        <taxon>Leptospiraceae</taxon>
        <taxon>Leptospira</taxon>
    </lineage>
</organism>
<name>A0ABN6KHV5_9LEPT</name>
<feature type="transmembrane region" description="Helical" evidence="1">
    <location>
        <begin position="74"/>
        <end position="97"/>
    </location>
</feature>
<keyword evidence="1" id="KW-0472">Membrane</keyword>
<sequence>MNADSKISVSMRIVQICLFLIAAIAIFGGTLQMYLGEPTTSPRLDNLHRFMAGVYLSLGLISGWAAWTIRTQTTLVYLLALAVLIAAIGRLVSMSVVGLPEPAGLWIGYLVPELVFPVVIITAHFISQKKSNS</sequence>
<evidence type="ECO:0000256" key="1">
    <source>
        <dbReference type="SAM" id="Phobius"/>
    </source>
</evidence>
<dbReference type="Pfam" id="PF14248">
    <property type="entry name" value="DUF4345"/>
    <property type="match status" value="1"/>
</dbReference>
<feature type="transmembrane region" description="Helical" evidence="1">
    <location>
        <begin position="47"/>
        <end position="67"/>
    </location>
</feature>
<evidence type="ECO:0008006" key="4">
    <source>
        <dbReference type="Google" id="ProtNLM"/>
    </source>
</evidence>
<keyword evidence="1" id="KW-1133">Transmembrane helix</keyword>
<evidence type="ECO:0000313" key="3">
    <source>
        <dbReference type="Proteomes" id="UP000245263"/>
    </source>
</evidence>
<feature type="transmembrane region" description="Helical" evidence="1">
    <location>
        <begin position="12"/>
        <end position="35"/>
    </location>
</feature>
<evidence type="ECO:0000313" key="2">
    <source>
        <dbReference type="EMBL" id="BDA79637.1"/>
    </source>
</evidence>
<dbReference type="EMBL" id="AP025028">
    <property type="protein sequence ID" value="BDA79637.1"/>
    <property type="molecule type" value="Genomic_DNA"/>
</dbReference>
<keyword evidence="3" id="KW-1185">Reference proteome</keyword>
<keyword evidence="1" id="KW-0812">Transmembrane</keyword>
<protein>
    <recommendedName>
        <fullName evidence="4">DUF4345 domain-containing protein</fullName>
    </recommendedName>
</protein>
<feature type="transmembrane region" description="Helical" evidence="1">
    <location>
        <begin position="103"/>
        <end position="126"/>
    </location>
</feature>
<dbReference type="Proteomes" id="UP000245263">
    <property type="component" value="Chromosome 1"/>
</dbReference>